<protein>
    <submittedName>
        <fullName evidence="1">Uncharacterized protein</fullName>
    </submittedName>
</protein>
<proteinExistence type="predicted"/>
<dbReference type="EMBL" id="KB632290">
    <property type="protein sequence ID" value="ERL91564.1"/>
    <property type="molecule type" value="Genomic_DNA"/>
</dbReference>
<accession>U4UC99</accession>
<evidence type="ECO:0000313" key="1">
    <source>
        <dbReference type="EMBL" id="ERL91564.1"/>
    </source>
</evidence>
<reference evidence="1 2" key="1">
    <citation type="journal article" date="2013" name="Genome Biol.">
        <title>Draft genome of the mountain pine beetle, Dendroctonus ponderosae Hopkins, a major forest pest.</title>
        <authorList>
            <person name="Keeling C.I."/>
            <person name="Yuen M.M."/>
            <person name="Liao N.Y."/>
            <person name="Docking T.R."/>
            <person name="Chan S.K."/>
            <person name="Taylor G.A."/>
            <person name="Palmquist D.L."/>
            <person name="Jackman S.D."/>
            <person name="Nguyen A."/>
            <person name="Li M."/>
            <person name="Henderson H."/>
            <person name="Janes J.K."/>
            <person name="Zhao Y."/>
            <person name="Pandoh P."/>
            <person name="Moore R."/>
            <person name="Sperling F.A."/>
            <person name="Huber D.P."/>
            <person name="Birol I."/>
            <person name="Jones S.J."/>
            <person name="Bohlmann J."/>
        </authorList>
    </citation>
    <scope>NUCLEOTIDE SEQUENCE</scope>
</reference>
<evidence type="ECO:0000313" key="2">
    <source>
        <dbReference type="Proteomes" id="UP000030742"/>
    </source>
</evidence>
<sequence>MLIATTDYRVPLWSVFTTISTYIVILQWKDALLFLPGNLLSPIITKSFPIRTLGDGMEKLPSNVVEVLHITPSSNILKSMKPVEPASKVINLVPKFVPQDKKVSSLMGSKPKEPRFVPYEPYKAAVQPMKVLKTKRKRITGTTVEGKPSKNNVEIQELLL</sequence>
<dbReference type="OrthoDB" id="5959043at2759"/>
<dbReference type="AlphaFoldDB" id="U4UC99"/>
<gene>
    <name evidence="1" type="ORF">D910_08894</name>
</gene>
<dbReference type="STRING" id="77166.U4UC99"/>
<name>U4UC99_DENPD</name>
<dbReference type="Proteomes" id="UP000030742">
    <property type="component" value="Unassembled WGS sequence"/>
</dbReference>
<organism evidence="1 2">
    <name type="scientific">Dendroctonus ponderosae</name>
    <name type="common">Mountain pine beetle</name>
    <dbReference type="NCBI Taxonomy" id="77166"/>
    <lineage>
        <taxon>Eukaryota</taxon>
        <taxon>Metazoa</taxon>
        <taxon>Ecdysozoa</taxon>
        <taxon>Arthropoda</taxon>
        <taxon>Hexapoda</taxon>
        <taxon>Insecta</taxon>
        <taxon>Pterygota</taxon>
        <taxon>Neoptera</taxon>
        <taxon>Endopterygota</taxon>
        <taxon>Coleoptera</taxon>
        <taxon>Polyphaga</taxon>
        <taxon>Cucujiformia</taxon>
        <taxon>Curculionidae</taxon>
        <taxon>Scolytinae</taxon>
        <taxon>Dendroctonus</taxon>
    </lineage>
</organism>